<dbReference type="EMBL" id="CP025085">
    <property type="protein sequence ID" value="AUH00199.1"/>
    <property type="molecule type" value="Genomic_DNA"/>
</dbReference>
<evidence type="ECO:0000313" key="4">
    <source>
        <dbReference type="Proteomes" id="UP000017700"/>
    </source>
</evidence>
<dbReference type="OrthoDB" id="7671190at2"/>
<dbReference type="Gene3D" id="3.40.50.1000">
    <property type="entry name" value="HAD superfamily/HAD-like"/>
    <property type="match status" value="1"/>
</dbReference>
<evidence type="ECO:0000256" key="1">
    <source>
        <dbReference type="ARBA" id="ARBA00022723"/>
    </source>
</evidence>
<dbReference type="STRING" id="104623.Ser39006_03361"/>
<evidence type="ECO:0008006" key="6">
    <source>
        <dbReference type="Google" id="ProtNLM"/>
    </source>
</evidence>
<dbReference type="KEGG" id="sera:Ser39006_010535"/>
<evidence type="ECO:0000313" key="2">
    <source>
        <dbReference type="EMBL" id="AUH00199.1"/>
    </source>
</evidence>
<dbReference type="InterPro" id="IPR016181">
    <property type="entry name" value="Acyl_CoA_acyltransferase"/>
</dbReference>
<reference evidence="3" key="2">
    <citation type="submission" date="2013-09" db="EMBL/GenBank/DDBJ databases">
        <authorList>
            <person name="Wang G."/>
            <person name="Yang Y."/>
            <person name="Su Y."/>
        </authorList>
    </citation>
    <scope>NUCLEOTIDE SEQUENCE</scope>
    <source>
        <strain evidence="3">ATCC 39006</strain>
    </source>
</reference>
<dbReference type="InterPro" id="IPR010033">
    <property type="entry name" value="HAD_SF_ppase_IIIC"/>
</dbReference>
<accession>A0A2I5T6K3</accession>
<dbReference type="AlphaFoldDB" id="A0A2I5T6K3"/>
<reference evidence="3 4" key="1">
    <citation type="journal article" date="2013" name="Genome Announc.">
        <title>Draft genome sequence of Serratia sp. strain ATCC 39006, a model bacterium for analysis of the biosynthesis and regulation of prodigiosin, a carbapenem, and gas vesicles.</title>
        <authorList>
            <person name="Fineran P.C."/>
            <person name="Iglesias Cans M.C."/>
            <person name="Ramsay J.P."/>
            <person name="Wilf N.M."/>
            <person name="Cossyleon D."/>
            <person name="McNeil M.B."/>
            <person name="Williamson N.R."/>
            <person name="Monson R.E."/>
            <person name="Becher S.A."/>
            <person name="Stanton J.A."/>
            <person name="Brugger K."/>
            <person name="Brown S.D."/>
            <person name="Salmond G.P."/>
        </authorList>
    </citation>
    <scope>NUCLEOTIDE SEQUENCE [LARGE SCALE GENOMIC DNA]</scope>
    <source>
        <strain evidence="3">ATCC 39006</strain>
        <strain evidence="4">ATCC 39006 / SC 11482</strain>
    </source>
</reference>
<reference evidence="2 5" key="3">
    <citation type="submission" date="2017-11" db="EMBL/GenBank/DDBJ databases">
        <title>Complete genome sequence of Serratia sp. ATCC 39006 LacA.</title>
        <authorList>
            <person name="Hampton H.G."/>
            <person name="Jackson S.A."/>
            <person name="Jauregui R."/>
            <person name="Poulter G.T.M."/>
            <person name="Salmond G.P.C."/>
            <person name="Fineran P.C."/>
        </authorList>
    </citation>
    <scope>NUCLEOTIDE SEQUENCE [LARGE SCALE GENOMIC DNA]</scope>
    <source>
        <strain evidence="2 5">ATCC 39006</strain>
    </source>
</reference>
<dbReference type="KEGG" id="serq:CWC46_10530"/>
<dbReference type="NCBIfam" id="TIGR01686">
    <property type="entry name" value="FkbH"/>
    <property type="match status" value="1"/>
</dbReference>
<dbReference type="GO" id="GO:0046872">
    <property type="term" value="F:metal ion binding"/>
    <property type="evidence" value="ECO:0007669"/>
    <property type="project" value="UniProtKB-KW"/>
</dbReference>
<reference evidence="3" key="4">
    <citation type="submission" date="2017-11" db="EMBL/GenBank/DDBJ databases">
        <title>Complete genome sequence of Serratia sp. ATCC 39006.</title>
        <authorList>
            <person name="Hampton H.G."/>
            <person name="Jackson S.A."/>
            <person name="Jauregui R."/>
            <person name="Poulter G.T.M."/>
            <person name="Salmond G.P.C."/>
            <person name="Fineran P.C."/>
        </authorList>
    </citation>
    <scope>NUCLEOTIDE SEQUENCE</scope>
    <source>
        <strain evidence="3">ATCC 39006</strain>
    </source>
</reference>
<evidence type="ECO:0000313" key="5">
    <source>
        <dbReference type="Proteomes" id="UP000233778"/>
    </source>
</evidence>
<keyword evidence="4" id="KW-1185">Reference proteome</keyword>
<dbReference type="Proteomes" id="UP000233778">
    <property type="component" value="Chromosome"/>
</dbReference>
<gene>
    <name evidence="2" type="ORF">CWC46_10530</name>
    <name evidence="3" type="ORF">Ser39006_010535</name>
</gene>
<dbReference type="InterPro" id="IPR023214">
    <property type="entry name" value="HAD_sf"/>
</dbReference>
<proteinExistence type="predicted"/>
<dbReference type="SUPFAM" id="SSF56784">
    <property type="entry name" value="HAD-like"/>
    <property type="match status" value="1"/>
</dbReference>
<dbReference type="SUPFAM" id="SSF55729">
    <property type="entry name" value="Acyl-CoA N-acyltransferases (Nat)"/>
    <property type="match status" value="1"/>
</dbReference>
<dbReference type="EMBL" id="CP025084">
    <property type="protein sequence ID" value="AUH04519.1"/>
    <property type="molecule type" value="Genomic_DNA"/>
</dbReference>
<dbReference type="Proteomes" id="UP000017700">
    <property type="component" value="Chromosome"/>
</dbReference>
<organism evidence="3 4">
    <name type="scientific">Serratia sp. (strain ATCC 39006)</name>
    <name type="common">Prodigiosinella confusarubida</name>
    <dbReference type="NCBI Taxonomy" id="104623"/>
    <lineage>
        <taxon>Bacteria</taxon>
        <taxon>Pseudomonadati</taxon>
        <taxon>Pseudomonadota</taxon>
        <taxon>Gammaproteobacteria</taxon>
        <taxon>Enterobacterales</taxon>
        <taxon>Pectobacteriaceae</taxon>
        <taxon>Prodigiosinella</taxon>
    </lineage>
</organism>
<name>A0A2I5T6K3_SERS3</name>
<sequence>MTVKSHRNDTFPSATATCLPASLPQRENNRRVKCVVWDLDNTLWQGTLLEGDYLHVTDDVRNIIRQLDSRGILQSIASKNDYDSVQHRLQALGLWDYFLYPQISWQPKSESIQKIALAININLDAFAFIDDQEFELREVGYGLPEVLLINSQSLPTLLQLPCVNPECITTESALRRHYYQSEQRRTLAEERFDGPNEAFLASLNMSVTVTYATAQDLIRAEELTQRTHQLNTTGYTYSQSQLQAFCKSDNHLLLLATLSDDFGSYGTIGLALLEKNRDFWQLNLFLMSCRVVSRGIGNVLLGIIMKMAKKAGVSLRAEFVANPYNRLMYITYKFNGFKVLHENNGYTLFEHNLEQLSVFPAFIKVNTPELGDIK</sequence>
<protein>
    <recommendedName>
        <fullName evidence="6">N-acetyltransferase domain-containing protein</fullName>
    </recommendedName>
</protein>
<keyword evidence="1" id="KW-0479">Metal-binding</keyword>
<evidence type="ECO:0000313" key="3">
    <source>
        <dbReference type="EMBL" id="AUH04519.1"/>
    </source>
</evidence>
<dbReference type="InterPro" id="IPR036412">
    <property type="entry name" value="HAD-like_sf"/>
</dbReference>
<dbReference type="NCBIfam" id="TIGR01681">
    <property type="entry name" value="HAD-SF-IIIC"/>
    <property type="match status" value="1"/>
</dbReference>
<dbReference type="InterPro" id="IPR010037">
    <property type="entry name" value="FkbH_domain"/>
</dbReference>